<evidence type="ECO:0000256" key="3">
    <source>
        <dbReference type="ARBA" id="ARBA00022448"/>
    </source>
</evidence>
<evidence type="ECO:0000256" key="2">
    <source>
        <dbReference type="ARBA" id="ARBA00008520"/>
    </source>
</evidence>
<dbReference type="AlphaFoldDB" id="A0A934KC13"/>
<dbReference type="PANTHER" id="PTHR43649:SF28">
    <property type="entry name" value="BINDING PROTEIN COMPONENT OF ABC SUGAR TRANSPORTER-RELATED"/>
    <property type="match status" value="1"/>
</dbReference>
<dbReference type="GO" id="GO:0030313">
    <property type="term" value="C:cell envelope"/>
    <property type="evidence" value="ECO:0007669"/>
    <property type="project" value="UniProtKB-SubCell"/>
</dbReference>
<dbReference type="RefSeq" id="WP_338204330.1">
    <property type="nucleotide sequence ID" value="NZ_JAEKNR010000209.1"/>
</dbReference>
<evidence type="ECO:0000256" key="5">
    <source>
        <dbReference type="ARBA" id="ARBA00049629"/>
    </source>
</evidence>
<dbReference type="InterPro" id="IPR050490">
    <property type="entry name" value="Bact_solute-bd_prot1"/>
</dbReference>
<evidence type="ECO:0000313" key="8">
    <source>
        <dbReference type="EMBL" id="MBJ7600481.1"/>
    </source>
</evidence>
<dbReference type="PANTHER" id="PTHR43649">
    <property type="entry name" value="ARABINOSE-BINDING PROTEIN-RELATED"/>
    <property type="match status" value="1"/>
</dbReference>
<organism evidence="8 9">
    <name type="scientific">Candidatus Nephthysia bennettiae</name>
    <dbReference type="NCBI Taxonomy" id="3127016"/>
    <lineage>
        <taxon>Bacteria</taxon>
        <taxon>Bacillati</taxon>
        <taxon>Candidatus Dormiibacterota</taxon>
        <taxon>Candidatus Dormibacteria</taxon>
        <taxon>Candidatus Dormibacterales</taxon>
        <taxon>Candidatus Dormibacteraceae</taxon>
        <taxon>Candidatus Nephthysia</taxon>
    </lineage>
</organism>
<comment type="subcellular location">
    <subcellularLocation>
        <location evidence="1">Cell envelope</location>
    </subcellularLocation>
</comment>
<dbReference type="SUPFAM" id="SSF53850">
    <property type="entry name" value="Periplasmic binding protein-like II"/>
    <property type="match status" value="1"/>
</dbReference>
<comment type="function">
    <text evidence="5">Part of a binding-protein-dependent transport system for a sugar.</text>
</comment>
<reference evidence="8" key="1">
    <citation type="submission" date="2020-10" db="EMBL/GenBank/DDBJ databases">
        <title>Ca. Dormibacterota MAGs.</title>
        <authorList>
            <person name="Montgomery K."/>
        </authorList>
    </citation>
    <scope>NUCLEOTIDE SEQUENCE [LARGE SCALE GENOMIC DNA]</scope>
    <source>
        <strain evidence="8">SC8812_S17_10</strain>
    </source>
</reference>
<feature type="signal peptide" evidence="7">
    <location>
        <begin position="1"/>
        <end position="22"/>
    </location>
</feature>
<accession>A0A934KC13</accession>
<dbReference type="EMBL" id="JAEKNR010000209">
    <property type="protein sequence ID" value="MBJ7600481.1"/>
    <property type="molecule type" value="Genomic_DNA"/>
</dbReference>
<dbReference type="Gene3D" id="3.40.190.10">
    <property type="entry name" value="Periplasmic binding protein-like II"/>
    <property type="match status" value="2"/>
</dbReference>
<proteinExistence type="inferred from homology"/>
<comment type="caution">
    <text evidence="8">The sequence shown here is derived from an EMBL/GenBank/DDBJ whole genome shotgun (WGS) entry which is preliminary data.</text>
</comment>
<keyword evidence="9" id="KW-1185">Reference proteome</keyword>
<evidence type="ECO:0000313" key="9">
    <source>
        <dbReference type="Proteomes" id="UP000612893"/>
    </source>
</evidence>
<evidence type="ECO:0000256" key="1">
    <source>
        <dbReference type="ARBA" id="ARBA00004196"/>
    </source>
</evidence>
<dbReference type="Pfam" id="PF01547">
    <property type="entry name" value="SBP_bac_1"/>
    <property type="match status" value="1"/>
</dbReference>
<evidence type="ECO:0000256" key="7">
    <source>
        <dbReference type="SAM" id="SignalP"/>
    </source>
</evidence>
<sequence>MNRTPRANLAAFVVGLALVLAACQGGPGTTGGATKNLEVLSWWTSGSETAALNVLFDDFRKSNPDVNIANAAVAGGGGSNAQVVLATRLQDNNPPDVWQTHPGASIRQYIDDGLIADVSSVYQQDKLASVTPNEMLQAISKDGKEYGVSTGAHRINMLWFNKKLLAQAGVTAPTSGYTVDAFLADLATLKAAGVVPLCRGAKAPFATAELFENTLLSVIGVNGWKDLTADQLRWDGPQVRQALSQFGKMLGYSDPQAGALSWDRATNKLATGGCAFESMNDSAYGELVKGGATEGTDFGYVPYPGTDGVFLAVVDTFVVANNAKDPRNARAFLASIGTKTTQLAFNKLKGSVPLRADADVSSLPAYQRASAQSFARDHVLLSISHGEAKSPVFELGFYDAIAAFEQSKDVNAFNQALRDAVNQVQPPPH</sequence>
<gene>
    <name evidence="8" type="ORF">JF922_20725</name>
</gene>
<protein>
    <recommendedName>
        <fullName evidence="6">Probable sugar-binding periplasmic protein</fullName>
    </recommendedName>
</protein>
<dbReference type="InterPro" id="IPR006059">
    <property type="entry name" value="SBP"/>
</dbReference>
<comment type="similarity">
    <text evidence="2">Belongs to the bacterial solute-binding protein 1 family.</text>
</comment>
<keyword evidence="4 7" id="KW-0732">Signal</keyword>
<keyword evidence="3" id="KW-0813">Transport</keyword>
<dbReference type="Proteomes" id="UP000612893">
    <property type="component" value="Unassembled WGS sequence"/>
</dbReference>
<dbReference type="PROSITE" id="PS51257">
    <property type="entry name" value="PROKAR_LIPOPROTEIN"/>
    <property type="match status" value="1"/>
</dbReference>
<feature type="chain" id="PRO_5044884290" description="Probable sugar-binding periplasmic protein" evidence="7">
    <location>
        <begin position="23"/>
        <end position="429"/>
    </location>
</feature>
<evidence type="ECO:0000256" key="6">
    <source>
        <dbReference type="ARBA" id="ARBA00049753"/>
    </source>
</evidence>
<evidence type="ECO:0000256" key="4">
    <source>
        <dbReference type="ARBA" id="ARBA00022729"/>
    </source>
</evidence>
<name>A0A934KC13_9BACT</name>